<feature type="signal peptide" evidence="6">
    <location>
        <begin position="1"/>
        <end position="21"/>
    </location>
</feature>
<proteinExistence type="predicted"/>
<dbReference type="GO" id="GO:0009279">
    <property type="term" value="C:cell outer membrane"/>
    <property type="evidence" value="ECO:0007669"/>
    <property type="project" value="UniProtKB-SubCell"/>
</dbReference>
<dbReference type="Pfam" id="PF00691">
    <property type="entry name" value="OmpA"/>
    <property type="match status" value="1"/>
</dbReference>
<organism evidence="8">
    <name type="scientific">uncultured Sulfurovum sp</name>
    <dbReference type="NCBI Taxonomy" id="269237"/>
    <lineage>
        <taxon>Bacteria</taxon>
        <taxon>Pseudomonadati</taxon>
        <taxon>Campylobacterota</taxon>
        <taxon>Epsilonproteobacteria</taxon>
        <taxon>Campylobacterales</taxon>
        <taxon>Sulfurovaceae</taxon>
        <taxon>Sulfurovum</taxon>
        <taxon>environmental samples</taxon>
    </lineage>
</organism>
<dbReference type="PANTHER" id="PTHR30329:SF21">
    <property type="entry name" value="LIPOPROTEIN YIAD-RELATED"/>
    <property type="match status" value="1"/>
</dbReference>
<dbReference type="EMBL" id="CACVAP010000030">
    <property type="protein sequence ID" value="CAA6800164.1"/>
    <property type="molecule type" value="Genomic_DNA"/>
</dbReference>
<dbReference type="InterPro" id="IPR006664">
    <property type="entry name" value="OMP_bac"/>
</dbReference>
<dbReference type="AlphaFoldDB" id="A0A6S6S470"/>
<feature type="chain" id="PRO_5028260799" description="OmpA-like domain-containing protein" evidence="6">
    <location>
        <begin position="22"/>
        <end position="578"/>
    </location>
</feature>
<dbReference type="PROSITE" id="PS51123">
    <property type="entry name" value="OMPA_2"/>
    <property type="match status" value="1"/>
</dbReference>
<dbReference type="PRINTS" id="PR01021">
    <property type="entry name" value="OMPADOMAIN"/>
</dbReference>
<dbReference type="InterPro" id="IPR050330">
    <property type="entry name" value="Bact_OuterMem_StrucFunc"/>
</dbReference>
<evidence type="ECO:0000256" key="3">
    <source>
        <dbReference type="ARBA" id="ARBA00023237"/>
    </source>
</evidence>
<dbReference type="SUPFAM" id="SSF103088">
    <property type="entry name" value="OmpA-like"/>
    <property type="match status" value="1"/>
</dbReference>
<evidence type="ECO:0000259" key="7">
    <source>
        <dbReference type="PROSITE" id="PS51123"/>
    </source>
</evidence>
<dbReference type="InterPro" id="IPR036737">
    <property type="entry name" value="OmpA-like_sf"/>
</dbReference>
<evidence type="ECO:0000313" key="8">
    <source>
        <dbReference type="EMBL" id="CAA6800164.1"/>
    </source>
</evidence>
<keyword evidence="6" id="KW-0732">Signal</keyword>
<evidence type="ECO:0000256" key="4">
    <source>
        <dbReference type="PROSITE-ProRule" id="PRU00473"/>
    </source>
</evidence>
<evidence type="ECO:0000256" key="2">
    <source>
        <dbReference type="ARBA" id="ARBA00023136"/>
    </source>
</evidence>
<dbReference type="InterPro" id="IPR006665">
    <property type="entry name" value="OmpA-like"/>
</dbReference>
<evidence type="ECO:0000256" key="6">
    <source>
        <dbReference type="SAM" id="SignalP"/>
    </source>
</evidence>
<dbReference type="PANTHER" id="PTHR30329">
    <property type="entry name" value="STATOR ELEMENT OF FLAGELLAR MOTOR COMPLEX"/>
    <property type="match status" value="1"/>
</dbReference>
<feature type="region of interest" description="Disordered" evidence="5">
    <location>
        <begin position="21"/>
        <end position="91"/>
    </location>
</feature>
<keyword evidence="2 4" id="KW-0472">Membrane</keyword>
<keyword evidence="3" id="KW-0998">Cell outer membrane</keyword>
<feature type="domain" description="OmpA-like" evidence="7">
    <location>
        <begin position="459"/>
        <end position="576"/>
    </location>
</feature>
<evidence type="ECO:0000256" key="5">
    <source>
        <dbReference type="SAM" id="MobiDB-lite"/>
    </source>
</evidence>
<name>A0A6S6S470_9BACT</name>
<sequence>MPNKILFLILSFVFLSTTAMAEETKTEPKKKTESQKQKPQEKKNSENKKSTEQKKTTEKKKSTEVKKDTNKKTDTQKKKEAQKKTVPKKKVHYYPKPKKPVILGKEKYEKVNKSLKGLKAVYINLDSYLQGSKKRKMKIPFDVKKKVIAILKKHNIKLLNKEGVKWKFGQPTINISTSFPAFLGPYKKGEKKKTYNNCCSASVSASLTEGARVLRNPDLNMQLTTWKTAQRTTDCAKLEDWFPKAVIKVVEKFVSDKAKAENKTVPKKKVEKKKVVKKPEVKKPVIKKPVVKKEIAKKPVVQKPVVKKEKVVKQVVKEKAINYTSHGNLAYTAPARKVVVKKTVVKKVQEPRAVAQAYPARAYQRAPVTTKVVEQVVQKVVSTPKVVPVQKVVAVEKFVAPTVVQKELVCANTSPLVGGEELYRKVVTYERVMPQQQVVSYEVVRPQETIYVEEAKELVGCEQSTTMNMEVFRTGSSQILTAKQYMLDTFVNKINACPNYKYTIETHADQRGSHAYNDKLTKNRAVSIATYLQSRGIASNRFNMQSFGEKRPISFGTSPSDYSKNRRVVMIPHKINNK</sequence>
<reference evidence="8" key="1">
    <citation type="submission" date="2020-01" db="EMBL/GenBank/DDBJ databases">
        <authorList>
            <person name="Meier V. D."/>
            <person name="Meier V D."/>
        </authorList>
    </citation>
    <scope>NUCLEOTIDE SEQUENCE</scope>
    <source>
        <strain evidence="8">HLG_WM_MAG_06</strain>
    </source>
</reference>
<comment type="subcellular location">
    <subcellularLocation>
        <location evidence="1">Cell outer membrane</location>
    </subcellularLocation>
</comment>
<evidence type="ECO:0000256" key="1">
    <source>
        <dbReference type="ARBA" id="ARBA00004442"/>
    </source>
</evidence>
<gene>
    <name evidence="8" type="ORF">HELGO_WM12211</name>
</gene>
<accession>A0A6S6S470</accession>
<protein>
    <recommendedName>
        <fullName evidence="7">OmpA-like domain-containing protein</fullName>
    </recommendedName>
</protein>
<dbReference type="Gene3D" id="3.30.1330.60">
    <property type="entry name" value="OmpA-like domain"/>
    <property type="match status" value="1"/>
</dbReference>
<dbReference type="CDD" id="cd07185">
    <property type="entry name" value="OmpA_C-like"/>
    <property type="match status" value="1"/>
</dbReference>
<feature type="compositionally biased region" description="Basic and acidic residues" evidence="5">
    <location>
        <begin position="22"/>
        <end position="83"/>
    </location>
</feature>